<proteinExistence type="predicted"/>
<evidence type="ECO:0000313" key="1">
    <source>
        <dbReference type="EMBL" id="KAG0421029.1"/>
    </source>
</evidence>
<sequence>MRRLRLPQVSVPYSFSARIDSRTQKKKLHSEQELKRCVDGTQIAIKGPSENDPPFTKAAYWCRKNYYALNAMIASTEFLYCARDPASRGVCDADLGILNVDAPFPGSVHDSFVWRMSFLREAFLQGHFLREDECLLGDSGYPLEQWLLNPVPVNPAVGSDEARFNQAHRSTRSVVERCIGMFKNRFRCLQRCRTLHNDPIRSCNIVTACSILHNACLYINAPEPTPEPEPVAVVEPESSDLSDSDSDDLLTGSLHDRGMVVRQRKCVKAVIVDH</sequence>
<protein>
    <submittedName>
        <fullName evidence="1">Uncharacterized protein</fullName>
    </submittedName>
</protein>
<gene>
    <name evidence="1" type="ORF">HPB47_003068</name>
</gene>
<organism evidence="1 2">
    <name type="scientific">Ixodes persulcatus</name>
    <name type="common">Taiga tick</name>
    <dbReference type="NCBI Taxonomy" id="34615"/>
    <lineage>
        <taxon>Eukaryota</taxon>
        <taxon>Metazoa</taxon>
        <taxon>Ecdysozoa</taxon>
        <taxon>Arthropoda</taxon>
        <taxon>Chelicerata</taxon>
        <taxon>Arachnida</taxon>
        <taxon>Acari</taxon>
        <taxon>Parasitiformes</taxon>
        <taxon>Ixodida</taxon>
        <taxon>Ixodoidea</taxon>
        <taxon>Ixodidae</taxon>
        <taxon>Ixodinae</taxon>
        <taxon>Ixodes</taxon>
    </lineage>
</organism>
<dbReference type="EMBL" id="JABSTQ010010433">
    <property type="protein sequence ID" value="KAG0421029.1"/>
    <property type="molecule type" value="Genomic_DNA"/>
</dbReference>
<evidence type="ECO:0000313" key="2">
    <source>
        <dbReference type="Proteomes" id="UP000805193"/>
    </source>
</evidence>
<name>A0AC60PKM2_IXOPE</name>
<comment type="caution">
    <text evidence="1">The sequence shown here is derived from an EMBL/GenBank/DDBJ whole genome shotgun (WGS) entry which is preliminary data.</text>
</comment>
<keyword evidence="2" id="KW-1185">Reference proteome</keyword>
<dbReference type="Proteomes" id="UP000805193">
    <property type="component" value="Unassembled WGS sequence"/>
</dbReference>
<reference evidence="1 2" key="1">
    <citation type="journal article" date="2020" name="Cell">
        <title>Large-Scale Comparative Analyses of Tick Genomes Elucidate Their Genetic Diversity and Vector Capacities.</title>
        <authorList>
            <consortium name="Tick Genome and Microbiome Consortium (TIGMIC)"/>
            <person name="Jia N."/>
            <person name="Wang J."/>
            <person name="Shi W."/>
            <person name="Du L."/>
            <person name="Sun Y."/>
            <person name="Zhan W."/>
            <person name="Jiang J.F."/>
            <person name="Wang Q."/>
            <person name="Zhang B."/>
            <person name="Ji P."/>
            <person name="Bell-Sakyi L."/>
            <person name="Cui X.M."/>
            <person name="Yuan T.T."/>
            <person name="Jiang B.G."/>
            <person name="Yang W.F."/>
            <person name="Lam T.T."/>
            <person name="Chang Q.C."/>
            <person name="Ding S.J."/>
            <person name="Wang X.J."/>
            <person name="Zhu J.G."/>
            <person name="Ruan X.D."/>
            <person name="Zhao L."/>
            <person name="Wei J.T."/>
            <person name="Ye R.Z."/>
            <person name="Que T.C."/>
            <person name="Du C.H."/>
            <person name="Zhou Y.H."/>
            <person name="Cheng J.X."/>
            <person name="Dai P.F."/>
            <person name="Guo W.B."/>
            <person name="Han X.H."/>
            <person name="Huang E.J."/>
            <person name="Li L.F."/>
            <person name="Wei W."/>
            <person name="Gao Y.C."/>
            <person name="Liu J.Z."/>
            <person name="Shao H.Z."/>
            <person name="Wang X."/>
            <person name="Wang C.C."/>
            <person name="Yang T.C."/>
            <person name="Huo Q.B."/>
            <person name="Li W."/>
            <person name="Chen H.Y."/>
            <person name="Chen S.E."/>
            <person name="Zhou L.G."/>
            <person name="Ni X.B."/>
            <person name="Tian J.H."/>
            <person name="Sheng Y."/>
            <person name="Liu T."/>
            <person name="Pan Y.S."/>
            <person name="Xia L.Y."/>
            <person name="Li J."/>
            <person name="Zhao F."/>
            <person name="Cao W.C."/>
        </authorList>
    </citation>
    <scope>NUCLEOTIDE SEQUENCE [LARGE SCALE GENOMIC DNA]</scope>
    <source>
        <strain evidence="1">Iper-2018</strain>
    </source>
</reference>
<accession>A0AC60PKM2</accession>